<proteinExistence type="predicted"/>
<protein>
    <submittedName>
        <fullName evidence="1">Uncharacterized protein</fullName>
    </submittedName>
</protein>
<feature type="non-terminal residue" evidence="1">
    <location>
        <position position="95"/>
    </location>
</feature>
<gene>
    <name evidence="1" type="ORF">DILT_LOCUS18147</name>
</gene>
<organism evidence="1 2">
    <name type="scientific">Dibothriocephalus latus</name>
    <name type="common">Fish tapeworm</name>
    <name type="synonym">Diphyllobothrium latum</name>
    <dbReference type="NCBI Taxonomy" id="60516"/>
    <lineage>
        <taxon>Eukaryota</taxon>
        <taxon>Metazoa</taxon>
        <taxon>Spiralia</taxon>
        <taxon>Lophotrochozoa</taxon>
        <taxon>Platyhelminthes</taxon>
        <taxon>Cestoda</taxon>
        <taxon>Eucestoda</taxon>
        <taxon>Diphyllobothriidea</taxon>
        <taxon>Diphyllobothriidae</taxon>
        <taxon>Dibothriocephalus</taxon>
    </lineage>
</organism>
<evidence type="ECO:0000313" key="2">
    <source>
        <dbReference type="Proteomes" id="UP000281553"/>
    </source>
</evidence>
<keyword evidence="2" id="KW-1185">Reference proteome</keyword>
<accession>A0A3P7RAK8</accession>
<dbReference type="Proteomes" id="UP000281553">
    <property type="component" value="Unassembled WGS sequence"/>
</dbReference>
<sequence>MAPTKGLSTAFFTQMPFALPAYPTANTFEYPSFIESRHSLSAAAAVAPLQTAFGGGRRFSPIIGRRSKLLSPLIEPYPEARTADGQVLTRYGCRR</sequence>
<reference evidence="1 2" key="1">
    <citation type="submission" date="2018-11" db="EMBL/GenBank/DDBJ databases">
        <authorList>
            <consortium name="Pathogen Informatics"/>
        </authorList>
    </citation>
    <scope>NUCLEOTIDE SEQUENCE [LARGE SCALE GENOMIC DNA]</scope>
</reference>
<evidence type="ECO:0000313" key="1">
    <source>
        <dbReference type="EMBL" id="VDN40126.1"/>
    </source>
</evidence>
<dbReference type="AlphaFoldDB" id="A0A3P7RAK8"/>
<name>A0A3P7RAK8_DIBLA</name>
<dbReference type="EMBL" id="UYRU01097719">
    <property type="protein sequence ID" value="VDN40126.1"/>
    <property type="molecule type" value="Genomic_DNA"/>
</dbReference>